<reference evidence="1 2" key="1">
    <citation type="journal article" date="2022" name="New Phytol.">
        <title>Ecological generalism drives hyperdiversity of secondary metabolite gene clusters in xylarialean endophytes.</title>
        <authorList>
            <person name="Franco M.E.E."/>
            <person name="Wisecaver J.H."/>
            <person name="Arnold A.E."/>
            <person name="Ju Y.M."/>
            <person name="Slot J.C."/>
            <person name="Ahrendt S."/>
            <person name="Moore L.P."/>
            <person name="Eastman K.E."/>
            <person name="Scott K."/>
            <person name="Konkel Z."/>
            <person name="Mondo S.J."/>
            <person name="Kuo A."/>
            <person name="Hayes R.D."/>
            <person name="Haridas S."/>
            <person name="Andreopoulos B."/>
            <person name="Riley R."/>
            <person name="LaButti K."/>
            <person name="Pangilinan J."/>
            <person name="Lipzen A."/>
            <person name="Amirebrahimi M."/>
            <person name="Yan J."/>
            <person name="Adam C."/>
            <person name="Keymanesh K."/>
            <person name="Ng V."/>
            <person name="Louie K."/>
            <person name="Northen T."/>
            <person name="Drula E."/>
            <person name="Henrissat B."/>
            <person name="Hsieh H.M."/>
            <person name="Youens-Clark K."/>
            <person name="Lutzoni F."/>
            <person name="Miadlikowska J."/>
            <person name="Eastwood D.C."/>
            <person name="Hamelin R.C."/>
            <person name="Grigoriev I.V."/>
            <person name="U'Ren J.M."/>
        </authorList>
    </citation>
    <scope>NUCLEOTIDE SEQUENCE [LARGE SCALE GENOMIC DNA]</scope>
    <source>
        <strain evidence="1 2">CBS 119005</strain>
    </source>
</reference>
<sequence>MCEGYVLPKTKAPASRPERLLLPKPKLASLVAASSRETTAESPRPADYYPLVTPIPSFGFELNEEDKWYFALYRDQIAYELSPYCQANFFSRTSLRDSMVNRCVHHSILSIGAYARALMDLHNEYPSGGNASRTWWPQSVLNRHHQAALVHHAKALSHLRSNIGQYGIDSRVTMAATLLFIVFENMQGNYHSSGNLIRSGIKVLTNIRNKGSDPRSILRRQWHRYLTTPHDEVDEMTSMFARHSVASAFIPLAHGKFAYHLLFTEDESDEMDYGLASPLTFTVPQTLEQARQVWVYLAVQLADFLSKAAWHNLHPEYESDGAAAYREQAMFLTLLSDLGMGLDSLLYTAAAAAIDSRQSQRSLELLRLHHAVAVIATSCCLDPTEMAYDDFAPQFEDVVQRCRLFSDDYYYPAQEASSSTSSGSSKVGFTNEAGRLPLLAFVGAKCRRARVRAAAVALLRSRADWREGSWDSSSLADAVAGLARLEGQGLDDDYDDYDDSAAVEGEGLRVSVPAKEDRHVWSNMFWDFERRQMHVEYTKVLPDAFGELETVSYVVGV</sequence>
<proteinExistence type="predicted"/>
<evidence type="ECO:0000313" key="1">
    <source>
        <dbReference type="EMBL" id="KAI4858976.1"/>
    </source>
</evidence>
<protein>
    <submittedName>
        <fullName evidence="1">Uncharacterized protein</fullName>
    </submittedName>
</protein>
<accession>A0ACB9YIB7</accession>
<name>A0ACB9YIB7_9PEZI</name>
<keyword evidence="2" id="KW-1185">Reference proteome</keyword>
<comment type="caution">
    <text evidence="1">The sequence shown here is derived from an EMBL/GenBank/DDBJ whole genome shotgun (WGS) entry which is preliminary data.</text>
</comment>
<gene>
    <name evidence="1" type="ORF">F4820DRAFT_441122</name>
</gene>
<dbReference type="EMBL" id="MU393667">
    <property type="protein sequence ID" value="KAI4858976.1"/>
    <property type="molecule type" value="Genomic_DNA"/>
</dbReference>
<organism evidence="1 2">
    <name type="scientific">Hypoxylon rubiginosum</name>
    <dbReference type="NCBI Taxonomy" id="110542"/>
    <lineage>
        <taxon>Eukaryota</taxon>
        <taxon>Fungi</taxon>
        <taxon>Dikarya</taxon>
        <taxon>Ascomycota</taxon>
        <taxon>Pezizomycotina</taxon>
        <taxon>Sordariomycetes</taxon>
        <taxon>Xylariomycetidae</taxon>
        <taxon>Xylariales</taxon>
        <taxon>Hypoxylaceae</taxon>
        <taxon>Hypoxylon</taxon>
    </lineage>
</organism>
<evidence type="ECO:0000313" key="2">
    <source>
        <dbReference type="Proteomes" id="UP001497700"/>
    </source>
</evidence>
<dbReference type="Proteomes" id="UP001497700">
    <property type="component" value="Unassembled WGS sequence"/>
</dbReference>